<evidence type="ECO:0000313" key="2">
    <source>
        <dbReference type="EMBL" id="EIJ41556.1"/>
    </source>
</evidence>
<feature type="transmembrane region" description="Helical" evidence="1">
    <location>
        <begin position="70"/>
        <end position="89"/>
    </location>
</feature>
<evidence type="ECO:0000313" key="3">
    <source>
        <dbReference type="Proteomes" id="UP000005744"/>
    </source>
</evidence>
<feature type="transmembrane region" description="Helical" evidence="1">
    <location>
        <begin position="128"/>
        <end position="146"/>
    </location>
</feature>
<reference evidence="2 3" key="1">
    <citation type="submission" date="2011-11" db="EMBL/GenBank/DDBJ databases">
        <title>Improved High-Quality Draft sequence of Beggiatoa alba B18lD.</title>
        <authorList>
            <consortium name="US DOE Joint Genome Institute"/>
            <person name="Lucas S."/>
            <person name="Han J."/>
            <person name="Lapidus A."/>
            <person name="Cheng J.-F."/>
            <person name="Goodwin L."/>
            <person name="Pitluck S."/>
            <person name="Peters L."/>
            <person name="Mikhailova N."/>
            <person name="Held B."/>
            <person name="Detter J.C."/>
            <person name="Han C."/>
            <person name="Tapia R."/>
            <person name="Land M."/>
            <person name="Hauser L."/>
            <person name="Kyrpides N."/>
            <person name="Ivanova N."/>
            <person name="Pagani I."/>
            <person name="Samuel K."/>
            <person name="Teske A."/>
            <person name="Mueller J."/>
            <person name="Woyke T."/>
        </authorList>
    </citation>
    <scope>NUCLEOTIDE SEQUENCE [LARGE SCALE GENOMIC DNA]</scope>
    <source>
        <strain evidence="2 3">B18LD</strain>
    </source>
</reference>
<keyword evidence="3" id="KW-1185">Reference proteome</keyword>
<dbReference type="AlphaFoldDB" id="I3CD63"/>
<name>I3CD63_9GAMM</name>
<dbReference type="Proteomes" id="UP000005744">
    <property type="component" value="Unassembled WGS sequence"/>
</dbReference>
<keyword evidence="1" id="KW-0812">Transmembrane</keyword>
<evidence type="ECO:0008006" key="4">
    <source>
        <dbReference type="Google" id="ProtNLM"/>
    </source>
</evidence>
<feature type="transmembrane region" description="Helical" evidence="1">
    <location>
        <begin position="30"/>
        <end position="54"/>
    </location>
</feature>
<dbReference type="Pfam" id="PF04657">
    <property type="entry name" value="DMT_YdcZ"/>
    <property type="match status" value="1"/>
</dbReference>
<dbReference type="eggNOG" id="COG3238">
    <property type="taxonomic scope" value="Bacteria"/>
</dbReference>
<dbReference type="HOGENOM" id="CLU_068878_1_1_6"/>
<dbReference type="GO" id="GO:0005886">
    <property type="term" value="C:plasma membrane"/>
    <property type="evidence" value="ECO:0007669"/>
    <property type="project" value="TreeGrafter"/>
</dbReference>
<keyword evidence="1" id="KW-1133">Transmembrane helix</keyword>
<dbReference type="STRING" id="395493.BegalDRAFT_0644"/>
<dbReference type="PANTHER" id="PTHR34821">
    <property type="entry name" value="INNER MEMBRANE PROTEIN YDCZ"/>
    <property type="match status" value="1"/>
</dbReference>
<organism evidence="2 3">
    <name type="scientific">Beggiatoa alba B18LD</name>
    <dbReference type="NCBI Taxonomy" id="395493"/>
    <lineage>
        <taxon>Bacteria</taxon>
        <taxon>Pseudomonadati</taxon>
        <taxon>Pseudomonadota</taxon>
        <taxon>Gammaproteobacteria</taxon>
        <taxon>Thiotrichales</taxon>
        <taxon>Thiotrichaceae</taxon>
        <taxon>Beggiatoa</taxon>
    </lineage>
</organism>
<protein>
    <recommendedName>
        <fullName evidence="4">DMT family transporter</fullName>
    </recommendedName>
</protein>
<dbReference type="PANTHER" id="PTHR34821:SF2">
    <property type="entry name" value="INNER MEMBRANE PROTEIN YDCZ"/>
    <property type="match status" value="1"/>
</dbReference>
<evidence type="ECO:0000256" key="1">
    <source>
        <dbReference type="SAM" id="Phobius"/>
    </source>
</evidence>
<feature type="transmembrane region" description="Helical" evidence="1">
    <location>
        <begin position="95"/>
        <end position="116"/>
    </location>
</feature>
<dbReference type="EMBL" id="JH600070">
    <property type="protein sequence ID" value="EIJ41556.1"/>
    <property type="molecule type" value="Genomic_DNA"/>
</dbReference>
<dbReference type="OrthoDB" id="9097160at2"/>
<sequence>MNWFLMILTLIGGMVLPLQAGVNATLSRHLASPALAALISFAIGTLALLAYYFLTRQAFNNFAVIKTMPYWVWIGGLLGAFYVLIAVMVAHKLGAATLIALTVAGQMFASLILDSYGLVGFAETELSTGRIIGAVLLILGVVLIKFF</sequence>
<dbReference type="InterPro" id="IPR006750">
    <property type="entry name" value="YdcZ"/>
</dbReference>
<keyword evidence="1" id="KW-0472">Membrane</keyword>
<gene>
    <name evidence="2" type="ORF">BegalDRAFT_0644</name>
</gene>
<proteinExistence type="predicted"/>
<accession>I3CD63</accession>
<dbReference type="RefSeq" id="WP_002683578.1">
    <property type="nucleotide sequence ID" value="NZ_JH600070.1"/>
</dbReference>